<keyword evidence="4" id="KW-0430">Lectin</keyword>
<evidence type="ECO:0000256" key="1">
    <source>
        <dbReference type="ARBA" id="ARBA00006865"/>
    </source>
</evidence>
<dbReference type="InterPro" id="IPR000757">
    <property type="entry name" value="Beta-glucanase-like"/>
</dbReference>
<reference evidence="4 5" key="1">
    <citation type="submission" date="2016-07" db="EMBL/GenBank/DDBJ databases">
        <title>Pervasive Adenine N6-methylation of Active Genes in Fungi.</title>
        <authorList>
            <consortium name="DOE Joint Genome Institute"/>
            <person name="Mondo S.J."/>
            <person name="Dannebaum R.O."/>
            <person name="Kuo R.C."/>
            <person name="Labutti K."/>
            <person name="Haridas S."/>
            <person name="Kuo A."/>
            <person name="Salamov A."/>
            <person name="Ahrendt S.R."/>
            <person name="Lipzen A."/>
            <person name="Sullivan W."/>
            <person name="Andreopoulos W.B."/>
            <person name="Clum A."/>
            <person name="Lindquist E."/>
            <person name="Daum C."/>
            <person name="Ramamoorthy G.K."/>
            <person name="Gryganskyi A."/>
            <person name="Culley D."/>
            <person name="Magnuson J.K."/>
            <person name="James T.Y."/>
            <person name="O'Malley M.A."/>
            <person name="Stajich J.E."/>
            <person name="Spatafora J.W."/>
            <person name="Visel A."/>
            <person name="Grigoriev I.V."/>
        </authorList>
    </citation>
    <scope>NUCLEOTIDE SEQUENCE [LARGE SCALE GENOMIC DNA]</scope>
    <source>
        <strain evidence="4 5">12-1054</strain>
    </source>
</reference>
<dbReference type="InterPro" id="IPR050546">
    <property type="entry name" value="Glycosyl_Hydrlase_16"/>
</dbReference>
<dbReference type="EMBL" id="MCFI01000004">
    <property type="protein sequence ID" value="ORY85561.1"/>
    <property type="molecule type" value="Genomic_DNA"/>
</dbReference>
<comment type="similarity">
    <text evidence="1">Belongs to the glycosyl hydrolase 16 family.</text>
</comment>
<dbReference type="Pfam" id="PF00722">
    <property type="entry name" value="Glyco_hydro_16"/>
    <property type="match status" value="1"/>
</dbReference>
<protein>
    <submittedName>
        <fullName evidence="4">Concanavalin A-like lectin/glucanase domain-containing protein</fullName>
    </submittedName>
</protein>
<dbReference type="PANTHER" id="PTHR10963:SF55">
    <property type="entry name" value="GLYCOSIDE HYDROLASE FAMILY 16 PROTEIN"/>
    <property type="match status" value="1"/>
</dbReference>
<comment type="caution">
    <text evidence="4">The sequence shown here is derived from an EMBL/GenBank/DDBJ whole genome shotgun (WGS) entry which is preliminary data.</text>
</comment>
<keyword evidence="2" id="KW-1133">Transmembrane helix</keyword>
<accession>A0A1Y2FNJ1</accession>
<dbReference type="PANTHER" id="PTHR10963">
    <property type="entry name" value="GLYCOSYL HYDROLASE-RELATED"/>
    <property type="match status" value="1"/>
</dbReference>
<dbReference type="STRING" id="56484.A0A1Y2FNJ1"/>
<dbReference type="GO" id="GO:0030246">
    <property type="term" value="F:carbohydrate binding"/>
    <property type="evidence" value="ECO:0007669"/>
    <property type="project" value="UniProtKB-KW"/>
</dbReference>
<dbReference type="Proteomes" id="UP000193685">
    <property type="component" value="Unassembled WGS sequence"/>
</dbReference>
<evidence type="ECO:0000259" key="3">
    <source>
        <dbReference type="PROSITE" id="PS51762"/>
    </source>
</evidence>
<dbReference type="OrthoDB" id="4781at2759"/>
<keyword evidence="2" id="KW-0472">Membrane</keyword>
<evidence type="ECO:0000313" key="5">
    <source>
        <dbReference type="Proteomes" id="UP000193685"/>
    </source>
</evidence>
<keyword evidence="2" id="KW-0812">Transmembrane</keyword>
<sequence length="433" mass="48547">MEDITPTAVTVAGQLAAPFSSEGSFQYDEKFVQATVRRRSTRNRGEVPKPWLEEKKGKAERLAQALPFVGLGIGILITAYYVYAGYVAVPTHKYCLVLHDDFSTFNTDVWSADKQLNGYRNGDFQFYDDTNENVRVENGRLLIVPTLNLVDQTEGATLNITEQGCTSKFTEDCVAQSNSTLDSIINPIKSARISTKKSMSIKYGRVEVRARMPTGDWLWPAITLEPVNNVYGEFPKSGEIKIMESMGNKQLTGTKKMPASKVGSRRLTSAFHWGPASDNDRVDKSNGFALANKGAWSDEYHTFGVEWSEKYIYTYVDSRLAQVVYRPTTETFWDVGGFEGQNVINPWLGAGVNAPFDQSFYLSINVAVGSQGAGKQGGYFPVAANKPWQDTQNRTSSIKSFWEHRDSWQPTWPVDEEKRGMSVESVKMWQQCD</sequence>
<dbReference type="InterPro" id="IPR013320">
    <property type="entry name" value="ConA-like_dom_sf"/>
</dbReference>
<proteinExistence type="inferred from homology"/>
<dbReference type="PROSITE" id="PS51762">
    <property type="entry name" value="GH16_2"/>
    <property type="match status" value="1"/>
</dbReference>
<evidence type="ECO:0000313" key="4">
    <source>
        <dbReference type="EMBL" id="ORY85561.1"/>
    </source>
</evidence>
<dbReference type="GO" id="GO:0004553">
    <property type="term" value="F:hydrolase activity, hydrolyzing O-glycosyl compounds"/>
    <property type="evidence" value="ECO:0007669"/>
    <property type="project" value="InterPro"/>
</dbReference>
<evidence type="ECO:0000256" key="2">
    <source>
        <dbReference type="SAM" id="Phobius"/>
    </source>
</evidence>
<name>A0A1Y2FNJ1_PROLT</name>
<organism evidence="4 5">
    <name type="scientific">Protomyces lactucae-debilis</name>
    <dbReference type="NCBI Taxonomy" id="2754530"/>
    <lineage>
        <taxon>Eukaryota</taxon>
        <taxon>Fungi</taxon>
        <taxon>Dikarya</taxon>
        <taxon>Ascomycota</taxon>
        <taxon>Taphrinomycotina</taxon>
        <taxon>Taphrinomycetes</taxon>
        <taxon>Taphrinales</taxon>
        <taxon>Protomycetaceae</taxon>
        <taxon>Protomyces</taxon>
    </lineage>
</organism>
<feature type="domain" description="GH16" evidence="3">
    <location>
        <begin position="100"/>
        <end position="433"/>
    </location>
</feature>
<keyword evidence="5" id="KW-1185">Reference proteome</keyword>
<dbReference type="RefSeq" id="XP_040727043.1">
    <property type="nucleotide sequence ID" value="XM_040868767.1"/>
</dbReference>
<dbReference type="GO" id="GO:0005975">
    <property type="term" value="P:carbohydrate metabolic process"/>
    <property type="evidence" value="ECO:0007669"/>
    <property type="project" value="InterPro"/>
</dbReference>
<dbReference type="SUPFAM" id="SSF49899">
    <property type="entry name" value="Concanavalin A-like lectins/glucanases"/>
    <property type="match status" value="1"/>
</dbReference>
<dbReference type="GeneID" id="63785366"/>
<feature type="transmembrane region" description="Helical" evidence="2">
    <location>
        <begin position="65"/>
        <end position="83"/>
    </location>
</feature>
<dbReference type="Gene3D" id="2.60.120.200">
    <property type="match status" value="1"/>
</dbReference>
<dbReference type="OMA" id="VWSQTGR"/>
<dbReference type="AlphaFoldDB" id="A0A1Y2FNJ1"/>
<gene>
    <name evidence="4" type="ORF">BCR37DRAFT_377236</name>
</gene>